<reference evidence="1 2" key="1">
    <citation type="submission" date="2023-04" db="EMBL/GenBank/DDBJ databases">
        <title>Spirochaete genome identified in red abalone sample constitutes a novel genus.</title>
        <authorList>
            <person name="Sharma S.P."/>
            <person name="Purcell C.M."/>
            <person name="Hyde J.R."/>
            <person name="Severin A.J."/>
        </authorList>
    </citation>
    <scope>NUCLEOTIDE SEQUENCE [LARGE SCALE GENOMIC DNA]</scope>
    <source>
        <strain evidence="1 2">SP-2023</strain>
    </source>
</reference>
<evidence type="ECO:0000313" key="2">
    <source>
        <dbReference type="Proteomes" id="UP001228690"/>
    </source>
</evidence>
<gene>
    <name evidence="1" type="ORF">P0082_11925</name>
</gene>
<protein>
    <recommendedName>
        <fullName evidence="3">IrrE N-terminal-like domain-containing protein</fullName>
    </recommendedName>
</protein>
<keyword evidence="2" id="KW-1185">Reference proteome</keyword>
<dbReference type="Gene3D" id="1.10.10.2910">
    <property type="match status" value="1"/>
</dbReference>
<evidence type="ECO:0008006" key="3">
    <source>
        <dbReference type="Google" id="ProtNLM"/>
    </source>
</evidence>
<dbReference type="RefSeq" id="WP_326927360.1">
    <property type="nucleotide sequence ID" value="NZ_CP123443.1"/>
</dbReference>
<dbReference type="EMBL" id="CP123443">
    <property type="protein sequence ID" value="WGK69173.1"/>
    <property type="molecule type" value="Genomic_DNA"/>
</dbReference>
<accession>A0ABY8MIZ7</accession>
<name>A0ABY8MIZ7_9SPIO</name>
<evidence type="ECO:0000313" key="1">
    <source>
        <dbReference type="EMBL" id="WGK69173.1"/>
    </source>
</evidence>
<sequence length="356" mass="41905">MALIEKNISMENNEDPIEATVLEIVREIKERYKDLHVSYFSNQYYDDDDDMVIKNYEIWYNNIQLAQNNEFIQYILELKKKYLHSPETESICINCNRERIADLDNPYFSSIRARIFKRTELNLNQMISENFKKNICEEVLGIVGSEREHFTSKFAEFKKEYYLNYDSDYMKYMAEVSEKAVEIKSIFPDFIAEIRKFLKDHGIVLLAKESGNTPHEKVDGFAGFVSNSEIPTIVIYYKRGQLRRSFFTIAHEVYHLLYDDNEHLANRFAGLMLVGNYFEDKDVSNPDELLKQGYLELNISMDCIVNSLYDLGKIGKDIRSKLFRRGHLSNLIKETEGFDRDEDENFVRESLGLSDE</sequence>
<organism evidence="1 2">
    <name type="scientific">Candidatus Haliotispira prima</name>
    <dbReference type="NCBI Taxonomy" id="3034016"/>
    <lineage>
        <taxon>Bacteria</taxon>
        <taxon>Pseudomonadati</taxon>
        <taxon>Spirochaetota</taxon>
        <taxon>Spirochaetia</taxon>
        <taxon>Spirochaetales</taxon>
        <taxon>Spirochaetaceae</taxon>
        <taxon>Candidatus Haliotispira</taxon>
    </lineage>
</organism>
<dbReference type="Proteomes" id="UP001228690">
    <property type="component" value="Chromosome"/>
</dbReference>
<proteinExistence type="predicted"/>